<keyword evidence="4 6" id="KW-1133">Transmembrane helix</keyword>
<dbReference type="Gene3D" id="3.30.450.20">
    <property type="entry name" value="PAS domain"/>
    <property type="match status" value="1"/>
</dbReference>
<dbReference type="CDD" id="cd12914">
    <property type="entry name" value="PDC1_DGC_like"/>
    <property type="match status" value="1"/>
</dbReference>
<gene>
    <name evidence="8" type="ORF">TPHV1_160059</name>
</gene>
<accession>A0A0B7GS27</accession>
<dbReference type="AlphaFoldDB" id="A0A0B7GS27"/>
<feature type="domain" description="Cache" evidence="7">
    <location>
        <begin position="52"/>
        <end position="229"/>
    </location>
</feature>
<proteinExistence type="predicted"/>
<dbReference type="Proteomes" id="UP000042527">
    <property type="component" value="Unassembled WGS sequence"/>
</dbReference>
<protein>
    <submittedName>
        <fullName evidence="8">HAMP domain protein</fullName>
    </submittedName>
</protein>
<dbReference type="InterPro" id="IPR029151">
    <property type="entry name" value="Sensor-like_sf"/>
</dbReference>
<evidence type="ECO:0000256" key="3">
    <source>
        <dbReference type="ARBA" id="ARBA00022692"/>
    </source>
</evidence>
<keyword evidence="9" id="KW-1185">Reference proteome</keyword>
<evidence type="ECO:0000313" key="8">
    <source>
        <dbReference type="EMBL" id="CEM61258.1"/>
    </source>
</evidence>
<evidence type="ECO:0000256" key="1">
    <source>
        <dbReference type="ARBA" id="ARBA00004651"/>
    </source>
</evidence>
<keyword evidence="2" id="KW-1003">Cell membrane</keyword>
<evidence type="ECO:0000256" key="4">
    <source>
        <dbReference type="ARBA" id="ARBA00022989"/>
    </source>
</evidence>
<evidence type="ECO:0000256" key="2">
    <source>
        <dbReference type="ARBA" id="ARBA00022475"/>
    </source>
</evidence>
<evidence type="ECO:0000259" key="7">
    <source>
        <dbReference type="Pfam" id="PF02743"/>
    </source>
</evidence>
<dbReference type="Pfam" id="PF02743">
    <property type="entry name" value="dCache_1"/>
    <property type="match status" value="1"/>
</dbReference>
<sequence>MTSTIEYTPSRKYIGNKKRFSIRRKLLIVFGVLSAGSLFMLSFLALKFAQKAVSEKIEDHLIDKANDTAEIIDSRINAFFQLLNSIAREQELTSASSSDAEKLEYLDSELALHNELVQLNFYNTDGFRYTREGKKITVSDRDWFQSALKGKPFASEPLISRSLNKLLIIFAVPVYSNGNIVGVLNSTVDGLWLCDQIADIVVGKTGACYIVGLSGTTIADEETEIVKNKKTAEKMQKPIRNLNQ</sequence>
<dbReference type="EMBL" id="CDNC01000008">
    <property type="protein sequence ID" value="CEM61258.1"/>
    <property type="molecule type" value="Genomic_DNA"/>
</dbReference>
<keyword evidence="5 6" id="KW-0472">Membrane</keyword>
<dbReference type="InterPro" id="IPR033479">
    <property type="entry name" value="dCache_1"/>
</dbReference>
<keyword evidence="3 6" id="KW-0812">Transmembrane</keyword>
<reference evidence="9" key="1">
    <citation type="submission" date="2015-01" db="EMBL/GenBank/DDBJ databases">
        <authorList>
            <person name="Manzoor Shahid"/>
            <person name="Zubair Saima"/>
        </authorList>
    </citation>
    <scope>NUCLEOTIDE SEQUENCE [LARGE SCALE GENOMIC DNA]</scope>
    <source>
        <strain evidence="9">V1</strain>
    </source>
</reference>
<evidence type="ECO:0000313" key="9">
    <source>
        <dbReference type="Proteomes" id="UP000042527"/>
    </source>
</evidence>
<comment type="subcellular location">
    <subcellularLocation>
        <location evidence="1">Cell membrane</location>
        <topology evidence="1">Multi-pass membrane protein</topology>
    </subcellularLocation>
</comment>
<name>A0A0B7GS27_TREPH</name>
<feature type="transmembrane region" description="Helical" evidence="6">
    <location>
        <begin position="26"/>
        <end position="46"/>
    </location>
</feature>
<evidence type="ECO:0000256" key="6">
    <source>
        <dbReference type="SAM" id="Phobius"/>
    </source>
</evidence>
<organism evidence="8 9">
    <name type="scientific">Treponema phagedenis</name>
    <dbReference type="NCBI Taxonomy" id="162"/>
    <lineage>
        <taxon>Bacteria</taxon>
        <taxon>Pseudomonadati</taxon>
        <taxon>Spirochaetota</taxon>
        <taxon>Spirochaetia</taxon>
        <taxon>Spirochaetales</taxon>
        <taxon>Treponemataceae</taxon>
        <taxon>Treponema</taxon>
    </lineage>
</organism>
<dbReference type="SUPFAM" id="SSF103190">
    <property type="entry name" value="Sensory domain-like"/>
    <property type="match status" value="1"/>
</dbReference>
<evidence type="ECO:0000256" key="5">
    <source>
        <dbReference type="ARBA" id="ARBA00023136"/>
    </source>
</evidence>
<dbReference type="GO" id="GO:0005886">
    <property type="term" value="C:plasma membrane"/>
    <property type="evidence" value="ECO:0007669"/>
    <property type="project" value="UniProtKB-SubCell"/>
</dbReference>